<evidence type="ECO:0000313" key="1">
    <source>
        <dbReference type="EMBL" id="MCH99400.1"/>
    </source>
</evidence>
<dbReference type="Proteomes" id="UP000265520">
    <property type="component" value="Unassembled WGS sequence"/>
</dbReference>
<organism evidence="1 2">
    <name type="scientific">Trifolium medium</name>
    <dbReference type="NCBI Taxonomy" id="97028"/>
    <lineage>
        <taxon>Eukaryota</taxon>
        <taxon>Viridiplantae</taxon>
        <taxon>Streptophyta</taxon>
        <taxon>Embryophyta</taxon>
        <taxon>Tracheophyta</taxon>
        <taxon>Spermatophyta</taxon>
        <taxon>Magnoliopsida</taxon>
        <taxon>eudicotyledons</taxon>
        <taxon>Gunneridae</taxon>
        <taxon>Pentapetalae</taxon>
        <taxon>rosids</taxon>
        <taxon>fabids</taxon>
        <taxon>Fabales</taxon>
        <taxon>Fabaceae</taxon>
        <taxon>Papilionoideae</taxon>
        <taxon>50 kb inversion clade</taxon>
        <taxon>NPAAA clade</taxon>
        <taxon>Hologalegina</taxon>
        <taxon>IRL clade</taxon>
        <taxon>Trifolieae</taxon>
        <taxon>Trifolium</taxon>
    </lineage>
</organism>
<reference evidence="1 2" key="1">
    <citation type="journal article" date="2018" name="Front. Plant Sci.">
        <title>Red Clover (Trifolium pratense) and Zigzag Clover (T. medium) - A Picture of Genomic Similarities and Differences.</title>
        <authorList>
            <person name="Dluhosova J."/>
            <person name="Istvanek J."/>
            <person name="Nedelnik J."/>
            <person name="Repkova J."/>
        </authorList>
    </citation>
    <scope>NUCLEOTIDE SEQUENCE [LARGE SCALE GENOMIC DNA]</scope>
    <source>
        <strain evidence="2">cv. 10/8</strain>
        <tissue evidence="1">Leaf</tissue>
    </source>
</reference>
<feature type="non-terminal residue" evidence="1">
    <location>
        <position position="1"/>
    </location>
</feature>
<sequence>QAADLLSVLDNNAFQQGVAANRVFVMCQNEDLLSVHEGSR</sequence>
<proteinExistence type="predicted"/>
<dbReference type="EMBL" id="LXQA010040184">
    <property type="protein sequence ID" value="MCH99400.1"/>
    <property type="molecule type" value="Genomic_DNA"/>
</dbReference>
<evidence type="ECO:0000313" key="2">
    <source>
        <dbReference type="Proteomes" id="UP000265520"/>
    </source>
</evidence>
<accession>A0A392NHU5</accession>
<protein>
    <submittedName>
        <fullName evidence="1">Uncharacterized protein</fullName>
    </submittedName>
</protein>
<keyword evidence="2" id="KW-1185">Reference proteome</keyword>
<dbReference type="AlphaFoldDB" id="A0A392NHU5"/>
<gene>
    <name evidence="1" type="ORF">A2U01_0020412</name>
</gene>
<name>A0A392NHU5_9FABA</name>
<comment type="caution">
    <text evidence="1">The sequence shown here is derived from an EMBL/GenBank/DDBJ whole genome shotgun (WGS) entry which is preliminary data.</text>
</comment>